<reference evidence="1 2" key="1">
    <citation type="journal article" date="2012" name="Stand. Genomic Sci.">
        <title>Complete genome sequence of the sulfur compounds oxidizing chemolithoautotroph Sulfuricurvum kujiense type strain (YK-1(T)).</title>
        <authorList>
            <person name="Han C."/>
            <person name="Kotsyurbenko O."/>
            <person name="Chertkov O."/>
            <person name="Held B."/>
            <person name="Lapidus A."/>
            <person name="Nolan M."/>
            <person name="Lucas S."/>
            <person name="Hammon N."/>
            <person name="Deshpande S."/>
            <person name="Cheng J.F."/>
            <person name="Tapia R."/>
            <person name="Goodwin L.A."/>
            <person name="Pitluck S."/>
            <person name="Liolios K."/>
            <person name="Pagani I."/>
            <person name="Ivanova N."/>
            <person name="Mavromatis K."/>
            <person name="Mikhailova N."/>
            <person name="Pati A."/>
            <person name="Chen A."/>
            <person name="Palaniappan K."/>
            <person name="Land M."/>
            <person name="Hauser L."/>
            <person name="Chang Y.J."/>
            <person name="Jeffries C.D."/>
            <person name="Brambilla E.M."/>
            <person name="Rohde M."/>
            <person name="Spring S."/>
            <person name="Sikorski J."/>
            <person name="Goker M."/>
            <person name="Woyke T."/>
            <person name="Bristow J."/>
            <person name="Eisen J.A."/>
            <person name="Markowitz V."/>
            <person name="Hugenholtz P."/>
            <person name="Kyrpides N.C."/>
            <person name="Klenk H.P."/>
            <person name="Detter J.C."/>
        </authorList>
    </citation>
    <scope>NUCLEOTIDE SEQUENCE [LARGE SCALE GENOMIC DNA]</scope>
    <source>
        <strain evidence="2">ATCC BAA-921 / DSM 16994 / JCM 11577 / YK-1</strain>
    </source>
</reference>
<gene>
    <name evidence="1" type="ordered locus">Sulku_1090</name>
</gene>
<dbReference type="Gene3D" id="1.25.40.20">
    <property type="entry name" value="Ankyrin repeat-containing domain"/>
    <property type="match status" value="1"/>
</dbReference>
<sequence>MSQAIFNAIAFQDLETLEQCLESGASPKLPNDEGIAPLTLVASQIKKSFEEGAYQEEDMYKKMAAMLIVHGAPEDDLHHECGEVSNLCRFICRHVIDLSLAQQDSRRISELIDANRLWFEGDDVELKTAFITAIEKGDKNRIDAMFDNGQVHYTYEQ</sequence>
<keyword evidence="2" id="KW-1185">Reference proteome</keyword>
<dbReference type="KEGG" id="sku:Sulku_1090"/>
<organism evidence="1 2">
    <name type="scientific">Sulfuricurvum kujiense (strain ATCC BAA-921 / DSM 16994 / JCM 11577 / YK-1)</name>
    <dbReference type="NCBI Taxonomy" id="709032"/>
    <lineage>
        <taxon>Bacteria</taxon>
        <taxon>Pseudomonadati</taxon>
        <taxon>Campylobacterota</taxon>
        <taxon>Epsilonproteobacteria</taxon>
        <taxon>Campylobacterales</taxon>
        <taxon>Sulfurimonadaceae</taxon>
        <taxon>Sulfuricurvum</taxon>
    </lineage>
</organism>
<dbReference type="EMBL" id="CP002355">
    <property type="protein sequence ID" value="ADR33753.1"/>
    <property type="molecule type" value="Genomic_DNA"/>
</dbReference>
<dbReference type="HOGENOM" id="CLU_1676951_0_0_7"/>
<dbReference type="RefSeq" id="WP_013459950.1">
    <property type="nucleotide sequence ID" value="NC_014762.1"/>
</dbReference>
<accession>E4TWD5</accession>
<name>E4TWD5_SULKY</name>
<dbReference type="AlphaFoldDB" id="E4TWD5"/>
<proteinExistence type="predicted"/>
<dbReference type="Proteomes" id="UP000008721">
    <property type="component" value="Chromosome"/>
</dbReference>
<evidence type="ECO:0000313" key="1">
    <source>
        <dbReference type="EMBL" id="ADR33753.1"/>
    </source>
</evidence>
<dbReference type="STRING" id="709032.Sulku_1090"/>
<protein>
    <recommendedName>
        <fullName evidence="3">Ankyrin</fullName>
    </recommendedName>
</protein>
<dbReference type="InterPro" id="IPR036770">
    <property type="entry name" value="Ankyrin_rpt-contain_sf"/>
</dbReference>
<evidence type="ECO:0000313" key="2">
    <source>
        <dbReference type="Proteomes" id="UP000008721"/>
    </source>
</evidence>
<evidence type="ECO:0008006" key="3">
    <source>
        <dbReference type="Google" id="ProtNLM"/>
    </source>
</evidence>